<dbReference type="SUPFAM" id="SSF51391">
    <property type="entry name" value="Thiamin phosphate synthase"/>
    <property type="match status" value="1"/>
</dbReference>
<dbReference type="Gene3D" id="3.20.20.70">
    <property type="entry name" value="Aldolase class I"/>
    <property type="match status" value="1"/>
</dbReference>
<dbReference type="InterPro" id="IPR013785">
    <property type="entry name" value="Aldolase_TIM"/>
</dbReference>
<evidence type="ECO:0000259" key="1">
    <source>
        <dbReference type="Pfam" id="PF02581"/>
    </source>
</evidence>
<reference evidence="2" key="1">
    <citation type="submission" date="2018-10" db="EMBL/GenBank/DDBJ databases">
        <authorList>
            <person name="Aoki K."/>
        </authorList>
    </citation>
    <scope>NUCLEOTIDE SEQUENCE</scope>
</reference>
<dbReference type="InterPro" id="IPR036206">
    <property type="entry name" value="ThiamineP_synth_sf"/>
</dbReference>
<dbReference type="InterPro" id="IPR022998">
    <property type="entry name" value="ThiamineP_synth_TenI"/>
</dbReference>
<dbReference type="EMBL" id="UOYO01000026">
    <property type="protein sequence ID" value="VAY87615.1"/>
    <property type="molecule type" value="Genomic_DNA"/>
</dbReference>
<dbReference type="CDD" id="cd00564">
    <property type="entry name" value="TMP_TenI"/>
    <property type="match status" value="1"/>
</dbReference>
<accession>A0A3B1DTD9</accession>
<protein>
    <submittedName>
        <fullName evidence="2">Thiamine monophosphate synthase</fullName>
    </submittedName>
</protein>
<dbReference type="AlphaFoldDB" id="A0A3B1DTD9"/>
<name>A0A3B1DTD9_9ZZZZ</name>
<proteinExistence type="predicted"/>
<gene>
    <name evidence="2" type="ORF">MNB_ARC-1_508</name>
</gene>
<sequence>MVTYSPIFQTPNKGEPKGCEQLAKIVKEVDIPIIALGGIIDQKKVEDIKKTNVKGFASIRYFFN</sequence>
<dbReference type="Pfam" id="PF02581">
    <property type="entry name" value="TMP-TENI"/>
    <property type="match status" value="1"/>
</dbReference>
<evidence type="ECO:0000313" key="2">
    <source>
        <dbReference type="EMBL" id="VAY87615.1"/>
    </source>
</evidence>
<organism evidence="2">
    <name type="scientific">hydrothermal vent metagenome</name>
    <dbReference type="NCBI Taxonomy" id="652676"/>
    <lineage>
        <taxon>unclassified sequences</taxon>
        <taxon>metagenomes</taxon>
        <taxon>ecological metagenomes</taxon>
    </lineage>
</organism>
<dbReference type="GO" id="GO:0009228">
    <property type="term" value="P:thiamine biosynthetic process"/>
    <property type="evidence" value="ECO:0007669"/>
    <property type="project" value="UniProtKB-KW"/>
</dbReference>
<feature type="domain" description="Thiamine phosphate synthase/TenI" evidence="1">
    <location>
        <begin position="2"/>
        <end position="60"/>
    </location>
</feature>